<dbReference type="KEGG" id="pspc:Strain318_001438"/>
<dbReference type="Proteomes" id="UP001229955">
    <property type="component" value="Chromosome"/>
</dbReference>
<reference evidence="2" key="1">
    <citation type="submission" date="2023-07" db="EMBL/GenBank/DDBJ databases">
        <authorList>
            <person name="Haufschild T."/>
            <person name="Kallscheuer N."/>
            <person name="Hammer J."/>
            <person name="Kohn T."/>
            <person name="Kabuu M."/>
            <person name="Jogler M."/>
            <person name="Wohfarth N."/>
            <person name="Heuer A."/>
            <person name="Rohde M."/>
            <person name="van Teeseling M.C.F."/>
            <person name="Jogler C."/>
        </authorList>
    </citation>
    <scope>NUCLEOTIDE SEQUENCE</scope>
    <source>
        <strain evidence="2">Strain 138</strain>
        <strain evidence="3">Strain 318</strain>
    </source>
</reference>
<dbReference type="InterPro" id="IPR013784">
    <property type="entry name" value="Carb-bd-like_fold"/>
</dbReference>
<dbReference type="Pfam" id="PF13620">
    <property type="entry name" value="CarboxypepD_reg"/>
    <property type="match status" value="2"/>
</dbReference>
<keyword evidence="2" id="KW-0121">Carboxypeptidase</keyword>
<proteinExistence type="predicted"/>
<evidence type="ECO:0000313" key="4">
    <source>
        <dbReference type="Proteomes" id="UP001229955"/>
    </source>
</evidence>
<sequence length="477" mass="50594">MRTSRLGDRLLRRVAALGLLLLAASTRTAAQGAVSGVVFDSLVSGAPLAGARVVLQGVETMSTTDRRGRFSFARVEPGRYQVTFFHPLLDSLSLSAPIYAIDVGRSGLSGLRLATPSYATTARALCGAALDASTSIVLARVRDAETGAPLPDAHGSIEWWEMAFGDGFRPERIPKRLAAISDSAGSITFCGVPTDIEVAVVARRGAQTTGDVVLPRRLAAIATQELRISLTDSAARQLDSAATVDTMPRPRGGSARLRVEIRNQRGAAVSGAVVSVRGQSVSAVSNDAGVALLLGVPAGSQTVDVRAIGRAPEWKTVALAPSQESLVAFRLGDVATSLPEYVVRGIRPDVMLEAYERRRRGGVGHFLNSDDLDKLGRRATALATVPGLHVPMTTRPVGGGMGPVSYIYPMIYVRSAGFLCLPTIYVDGIPRQRFDGFDLHEILQLAKRVEVYSRPLLVPVEFASAAGECGVVVIWTT</sequence>
<dbReference type="GO" id="GO:0004180">
    <property type="term" value="F:carboxypeptidase activity"/>
    <property type="evidence" value="ECO:0007669"/>
    <property type="project" value="UniProtKB-KW"/>
</dbReference>
<dbReference type="EMBL" id="CP130612">
    <property type="protein sequence ID" value="WKW12158.1"/>
    <property type="molecule type" value="Genomic_DNA"/>
</dbReference>
<gene>
    <name evidence="2" type="ORF">Strain138_001438</name>
    <name evidence="3" type="ORF">Strain318_001438</name>
</gene>
<keyword evidence="1" id="KW-0732">Signal</keyword>
<accession>A0AA49JUI6</accession>
<keyword evidence="4" id="KW-1185">Reference proteome</keyword>
<accession>A0AA49JZP4</accession>
<dbReference type="GO" id="GO:0030246">
    <property type="term" value="F:carbohydrate binding"/>
    <property type="evidence" value="ECO:0007669"/>
    <property type="project" value="InterPro"/>
</dbReference>
<organism evidence="2">
    <name type="scientific">Pseudogemmatithrix spongiicola</name>
    <dbReference type="NCBI Taxonomy" id="3062599"/>
    <lineage>
        <taxon>Bacteria</taxon>
        <taxon>Pseudomonadati</taxon>
        <taxon>Gemmatimonadota</taxon>
        <taxon>Gemmatimonadia</taxon>
        <taxon>Gemmatimonadales</taxon>
        <taxon>Gemmatimonadaceae</taxon>
        <taxon>Pseudogemmatithrix</taxon>
    </lineage>
</organism>
<dbReference type="SUPFAM" id="SSF49452">
    <property type="entry name" value="Starch-binding domain-like"/>
    <property type="match status" value="2"/>
</dbReference>
<dbReference type="EMBL" id="CP130613">
    <property type="protein sequence ID" value="WKW15067.1"/>
    <property type="molecule type" value="Genomic_DNA"/>
</dbReference>
<evidence type="ECO:0000313" key="2">
    <source>
        <dbReference type="EMBL" id="WKW12158.1"/>
    </source>
</evidence>
<feature type="signal peptide" evidence="1">
    <location>
        <begin position="1"/>
        <end position="29"/>
    </location>
</feature>
<evidence type="ECO:0000256" key="1">
    <source>
        <dbReference type="SAM" id="SignalP"/>
    </source>
</evidence>
<dbReference type="AlphaFoldDB" id="A0AA49JUI6"/>
<evidence type="ECO:0000313" key="3">
    <source>
        <dbReference type="EMBL" id="WKW15067.1"/>
    </source>
</evidence>
<dbReference type="RefSeq" id="WP_367887831.1">
    <property type="nucleotide sequence ID" value="NZ_CP130612.1"/>
</dbReference>
<feature type="chain" id="PRO_5041451169" evidence="1">
    <location>
        <begin position="30"/>
        <end position="477"/>
    </location>
</feature>
<dbReference type="Gene3D" id="2.60.40.1120">
    <property type="entry name" value="Carboxypeptidase-like, regulatory domain"/>
    <property type="match status" value="2"/>
</dbReference>
<keyword evidence="2" id="KW-0645">Protease</keyword>
<protein>
    <submittedName>
        <fullName evidence="2">Carboxypeptidase-like regulatory domain-containing protein</fullName>
    </submittedName>
</protein>
<name>A0AA49JUI6_9BACT</name>
<keyword evidence="2" id="KW-0378">Hydrolase</keyword>